<sequence length="120" mass="13271">MIGFGAHPPVHAVLLDSQQFLRVGGHGGYFAGPSHDLFADHRQQCHMAQVDFQVVCTTGDLAIGQPVRFVLLIAIVLVSKCGVLCHHTLPSDEYPENPTQVWFLVRRSQVHVYNGGIDQR</sequence>
<dbReference type="EMBL" id="KI913131">
    <property type="protein sequence ID" value="ETV78039.1"/>
    <property type="molecule type" value="Genomic_DNA"/>
</dbReference>
<dbReference type="AlphaFoldDB" id="W4GG54"/>
<dbReference type="VEuPathDB" id="FungiDB:H257_08254"/>
<protein>
    <submittedName>
        <fullName evidence="1">Uncharacterized protein</fullName>
    </submittedName>
</protein>
<gene>
    <name evidence="1" type="ORF">H257_08254</name>
</gene>
<dbReference type="GeneID" id="20810250"/>
<evidence type="ECO:0000313" key="1">
    <source>
        <dbReference type="EMBL" id="ETV78039.1"/>
    </source>
</evidence>
<accession>W4GG54</accession>
<organism evidence="1">
    <name type="scientific">Aphanomyces astaci</name>
    <name type="common">Crayfish plague agent</name>
    <dbReference type="NCBI Taxonomy" id="112090"/>
    <lineage>
        <taxon>Eukaryota</taxon>
        <taxon>Sar</taxon>
        <taxon>Stramenopiles</taxon>
        <taxon>Oomycota</taxon>
        <taxon>Saprolegniomycetes</taxon>
        <taxon>Saprolegniales</taxon>
        <taxon>Verrucalvaceae</taxon>
        <taxon>Aphanomyces</taxon>
    </lineage>
</organism>
<dbReference type="RefSeq" id="XP_009832376.1">
    <property type="nucleotide sequence ID" value="XM_009834074.1"/>
</dbReference>
<reference evidence="1" key="1">
    <citation type="submission" date="2013-12" db="EMBL/GenBank/DDBJ databases">
        <title>The Genome Sequence of Aphanomyces astaci APO3.</title>
        <authorList>
            <consortium name="The Broad Institute Genomics Platform"/>
            <person name="Russ C."/>
            <person name="Tyler B."/>
            <person name="van West P."/>
            <person name="Dieguez-Uribeondo J."/>
            <person name="Young S.K."/>
            <person name="Zeng Q."/>
            <person name="Gargeya S."/>
            <person name="Fitzgerald M."/>
            <person name="Abouelleil A."/>
            <person name="Alvarado L."/>
            <person name="Chapman S.B."/>
            <person name="Gainer-Dewar J."/>
            <person name="Goldberg J."/>
            <person name="Griggs A."/>
            <person name="Gujja S."/>
            <person name="Hansen M."/>
            <person name="Howarth C."/>
            <person name="Imamovic A."/>
            <person name="Ireland A."/>
            <person name="Larimer J."/>
            <person name="McCowan C."/>
            <person name="Murphy C."/>
            <person name="Pearson M."/>
            <person name="Poon T.W."/>
            <person name="Priest M."/>
            <person name="Roberts A."/>
            <person name="Saif S."/>
            <person name="Shea T."/>
            <person name="Sykes S."/>
            <person name="Wortman J."/>
            <person name="Nusbaum C."/>
            <person name="Birren B."/>
        </authorList>
    </citation>
    <scope>NUCLEOTIDE SEQUENCE [LARGE SCALE GENOMIC DNA]</scope>
    <source>
        <strain evidence="1">APO3</strain>
    </source>
</reference>
<proteinExistence type="predicted"/>
<name>W4GG54_APHAT</name>